<feature type="region of interest" description="Disordered" evidence="2">
    <location>
        <begin position="348"/>
        <end position="389"/>
    </location>
</feature>
<dbReference type="PANTHER" id="PTHR45794">
    <property type="entry name" value="LEUCYL-TRNA SYNTHETASE"/>
    <property type="match status" value="1"/>
</dbReference>
<comment type="caution">
    <text evidence="4">The sequence shown here is derived from an EMBL/GenBank/DDBJ whole genome shotgun (WGS) entry which is preliminary data.</text>
</comment>
<dbReference type="AlphaFoldDB" id="A0AAP0FTY9"/>
<evidence type="ECO:0000256" key="1">
    <source>
        <dbReference type="ARBA" id="ARBA00005594"/>
    </source>
</evidence>
<dbReference type="PANTHER" id="PTHR45794:SF1">
    <property type="entry name" value="LEUCINE--TRNA LIGASE, CYTOPLASMIC"/>
    <property type="match status" value="1"/>
</dbReference>
<dbReference type="GO" id="GO:0006429">
    <property type="term" value="P:leucyl-tRNA aminoacylation"/>
    <property type="evidence" value="ECO:0007669"/>
    <property type="project" value="InterPro"/>
</dbReference>
<reference evidence="4 5" key="1">
    <citation type="journal article" date="2022" name="Nat. Plants">
        <title>Genomes of leafy and leafless Platanthera orchids illuminate the evolution of mycoheterotrophy.</title>
        <authorList>
            <person name="Li M.H."/>
            <person name="Liu K.W."/>
            <person name="Li Z."/>
            <person name="Lu H.C."/>
            <person name="Ye Q.L."/>
            <person name="Zhang D."/>
            <person name="Wang J.Y."/>
            <person name="Li Y.F."/>
            <person name="Zhong Z.M."/>
            <person name="Liu X."/>
            <person name="Yu X."/>
            <person name="Liu D.K."/>
            <person name="Tu X.D."/>
            <person name="Liu B."/>
            <person name="Hao Y."/>
            <person name="Liao X.Y."/>
            <person name="Jiang Y.T."/>
            <person name="Sun W.H."/>
            <person name="Chen J."/>
            <person name="Chen Y.Q."/>
            <person name="Ai Y."/>
            <person name="Zhai J.W."/>
            <person name="Wu S.S."/>
            <person name="Zhou Z."/>
            <person name="Hsiao Y.Y."/>
            <person name="Wu W.L."/>
            <person name="Chen Y.Y."/>
            <person name="Lin Y.F."/>
            <person name="Hsu J.L."/>
            <person name="Li C.Y."/>
            <person name="Wang Z.W."/>
            <person name="Zhao X."/>
            <person name="Zhong W.Y."/>
            <person name="Ma X.K."/>
            <person name="Ma L."/>
            <person name="Huang J."/>
            <person name="Chen G.Z."/>
            <person name="Huang M.Z."/>
            <person name="Huang L."/>
            <person name="Peng D.H."/>
            <person name="Luo Y.B."/>
            <person name="Zou S.Q."/>
            <person name="Chen S.P."/>
            <person name="Lan S."/>
            <person name="Tsai W.C."/>
            <person name="Van de Peer Y."/>
            <person name="Liu Z.J."/>
        </authorList>
    </citation>
    <scope>NUCLEOTIDE SEQUENCE [LARGE SCALE GENOMIC DNA]</scope>
    <source>
        <strain evidence="4">Lor287</strain>
    </source>
</reference>
<evidence type="ECO:0000256" key="2">
    <source>
        <dbReference type="SAM" id="MobiDB-lite"/>
    </source>
</evidence>
<dbReference type="GO" id="GO:0005524">
    <property type="term" value="F:ATP binding"/>
    <property type="evidence" value="ECO:0007669"/>
    <property type="project" value="InterPro"/>
</dbReference>
<gene>
    <name evidence="4" type="ORF">KSP39_PZI023526</name>
</gene>
<evidence type="ECO:0000313" key="5">
    <source>
        <dbReference type="Proteomes" id="UP001418222"/>
    </source>
</evidence>
<comment type="similarity">
    <text evidence="1">Belongs to the class-I aminoacyl-tRNA synthetase family.</text>
</comment>
<keyword evidence="5" id="KW-1185">Reference proteome</keyword>
<name>A0AAP0FTY9_9ASPA</name>
<sequence length="389" mass="43396">MTLFAGWRRAERREAIGAVVASPEILQQQGGNLKQFDGAFFLSGLHLIYLGSDRLSVHAPDFPSSAISNFNNFSYMSTLCRVCVVFLLRKDGFVVNAGWPCADSPDLTLQRANKYLQDSIILMRKLLQKQISGPKKSKKGDSFSQSEESMLTDCLIYVDEQYDGWKEECLKILQRKFDRENGSFKSEKEILQELKESPLGNDMKMKQIQKLCMSFLKFKMDDVLHVGVQALDLKLHFDEIEVLKENADLIRRQLCLDHVEILSASDEVSRKKAGPHITLLTQNPPLPGNPVSIFSNYNRDRKGGAIKKKPKKRNRSCRRSDSAVVGDSDVFSFFTGTAACSARLKPGLPDWISAPPPSGTTAGSRPPGQAWSDVDPTGSDRMPPPLALP</sequence>
<dbReference type="Pfam" id="PF24810">
    <property type="entry name" value="RBD_LARS1"/>
    <property type="match status" value="1"/>
</dbReference>
<feature type="compositionally biased region" description="Basic residues" evidence="2">
    <location>
        <begin position="304"/>
        <end position="317"/>
    </location>
</feature>
<dbReference type="Proteomes" id="UP001418222">
    <property type="component" value="Unassembled WGS sequence"/>
</dbReference>
<protein>
    <recommendedName>
        <fullName evidence="3">Leucine--tRNA ligase RagD-binding domain-containing protein</fullName>
    </recommendedName>
</protein>
<dbReference type="InterPro" id="IPR004493">
    <property type="entry name" value="Leu-tRNA-synth_Ia_arc/euk"/>
</dbReference>
<dbReference type="InterPro" id="IPR055416">
    <property type="entry name" value="RBD_LARS1"/>
</dbReference>
<dbReference type="GO" id="GO:0004823">
    <property type="term" value="F:leucine-tRNA ligase activity"/>
    <property type="evidence" value="ECO:0007669"/>
    <property type="project" value="InterPro"/>
</dbReference>
<feature type="domain" description="Leucine--tRNA ligase RagD-binding" evidence="3">
    <location>
        <begin position="160"/>
        <end position="235"/>
    </location>
</feature>
<proteinExistence type="inferred from homology"/>
<organism evidence="4 5">
    <name type="scientific">Platanthera zijinensis</name>
    <dbReference type="NCBI Taxonomy" id="2320716"/>
    <lineage>
        <taxon>Eukaryota</taxon>
        <taxon>Viridiplantae</taxon>
        <taxon>Streptophyta</taxon>
        <taxon>Embryophyta</taxon>
        <taxon>Tracheophyta</taxon>
        <taxon>Spermatophyta</taxon>
        <taxon>Magnoliopsida</taxon>
        <taxon>Liliopsida</taxon>
        <taxon>Asparagales</taxon>
        <taxon>Orchidaceae</taxon>
        <taxon>Orchidoideae</taxon>
        <taxon>Orchideae</taxon>
        <taxon>Orchidinae</taxon>
        <taxon>Platanthera</taxon>
    </lineage>
</organism>
<evidence type="ECO:0000259" key="3">
    <source>
        <dbReference type="Pfam" id="PF24810"/>
    </source>
</evidence>
<evidence type="ECO:0000313" key="4">
    <source>
        <dbReference type="EMBL" id="KAK8914271.1"/>
    </source>
</evidence>
<feature type="region of interest" description="Disordered" evidence="2">
    <location>
        <begin position="297"/>
        <end position="321"/>
    </location>
</feature>
<dbReference type="EMBL" id="JBBWWQ010000021">
    <property type="protein sequence ID" value="KAK8914271.1"/>
    <property type="molecule type" value="Genomic_DNA"/>
</dbReference>
<accession>A0AAP0FTY9</accession>